<dbReference type="InterPro" id="IPR001360">
    <property type="entry name" value="Glyco_hydro_1"/>
</dbReference>
<dbReference type="PRINTS" id="PR00131">
    <property type="entry name" value="GLHYDRLASE1"/>
</dbReference>
<evidence type="ECO:0000256" key="2">
    <source>
        <dbReference type="ARBA" id="ARBA00022801"/>
    </source>
</evidence>
<proteinExistence type="inferred from homology"/>
<keyword evidence="3" id="KW-0326">Glycosidase</keyword>
<dbReference type="GO" id="GO:0008422">
    <property type="term" value="F:beta-glucosidase activity"/>
    <property type="evidence" value="ECO:0007669"/>
    <property type="project" value="TreeGrafter"/>
</dbReference>
<protein>
    <submittedName>
        <fullName evidence="5">Family 1 glycosylhydrolase</fullName>
    </submittedName>
</protein>
<dbReference type="InterPro" id="IPR033132">
    <property type="entry name" value="GH_1_N_CS"/>
</dbReference>
<dbReference type="InterPro" id="IPR017853">
    <property type="entry name" value="GH"/>
</dbReference>
<sequence length="481" mass="55529">MSSLKPFPQDFLWGAASAANQCEGAWNVEGKGVSISDVMTSGTHKSPRRITPTIDESKYFYPSHEAVDFYHRYKEDIALCAEMGFKIFRMSINWTRIFPQGNETVPNEAGLAFYDKVFAELKKYNIEPLVTIYHNENPFCLTGLCNGWQDRRCIDYYMNFCQVLFERYKDVVKYWIPFNEINCLTTKLGNWNHAGILHPGTEFFTDQVDEPSARFAALHHQFVASARAVKLGKSINPNFRFGTMICHITVYPLTCDPEDILLTQQEDMLRNCFSGDVQVKGIYPYYIRRYFERNGISFEITQQDLQDIKEGTVDFYSFSYYMSNCITGQKNAAQVSGNVMGGAKNPYLKATEWDWQIDPKGLRYTLNRVYDRYQVPIMVTENGLGARDVVEDGKIHDDYRIDYLRQHIEQMRLAIDDGVDLIGYTPWSTMDLVSVSTGEMAKRYGFIYVDRDDAGNGTQNRLKKDSFYWYQKVISSNGENL</sequence>
<evidence type="ECO:0000313" key="6">
    <source>
        <dbReference type="Proteomes" id="UP000886796"/>
    </source>
</evidence>
<dbReference type="Proteomes" id="UP000886796">
    <property type="component" value="Unassembled WGS sequence"/>
</dbReference>
<dbReference type="PANTHER" id="PTHR10353">
    <property type="entry name" value="GLYCOSYL HYDROLASE"/>
    <property type="match status" value="1"/>
</dbReference>
<dbReference type="Gene3D" id="3.20.20.80">
    <property type="entry name" value="Glycosidases"/>
    <property type="match status" value="1"/>
</dbReference>
<comment type="caution">
    <text evidence="5">The sequence shown here is derived from an EMBL/GenBank/DDBJ whole genome shotgun (WGS) entry which is preliminary data.</text>
</comment>
<reference evidence="5" key="1">
    <citation type="submission" date="2020-10" db="EMBL/GenBank/DDBJ databases">
        <authorList>
            <person name="Gilroy R."/>
        </authorList>
    </citation>
    <scope>NUCLEOTIDE SEQUENCE</scope>
    <source>
        <strain evidence="5">13361</strain>
    </source>
</reference>
<dbReference type="GO" id="GO:0005829">
    <property type="term" value="C:cytosol"/>
    <property type="evidence" value="ECO:0007669"/>
    <property type="project" value="TreeGrafter"/>
</dbReference>
<keyword evidence="2" id="KW-0378">Hydrolase</keyword>
<organism evidence="5 6">
    <name type="scientific">Candidatus Faecousia excrementigallinarum</name>
    <dbReference type="NCBI Taxonomy" id="2840806"/>
    <lineage>
        <taxon>Bacteria</taxon>
        <taxon>Bacillati</taxon>
        <taxon>Bacillota</taxon>
        <taxon>Clostridia</taxon>
        <taxon>Eubacteriales</taxon>
        <taxon>Oscillospiraceae</taxon>
        <taxon>Faecousia</taxon>
    </lineage>
</organism>
<evidence type="ECO:0000256" key="4">
    <source>
        <dbReference type="RuleBase" id="RU003690"/>
    </source>
</evidence>
<dbReference type="SUPFAM" id="SSF51445">
    <property type="entry name" value="(Trans)glycosidases"/>
    <property type="match status" value="1"/>
</dbReference>
<evidence type="ECO:0000313" key="5">
    <source>
        <dbReference type="EMBL" id="HIQ68085.1"/>
    </source>
</evidence>
<gene>
    <name evidence="5" type="ORF">IAB74_06225</name>
</gene>
<dbReference type="GO" id="GO:0016052">
    <property type="term" value="P:carbohydrate catabolic process"/>
    <property type="evidence" value="ECO:0007669"/>
    <property type="project" value="TreeGrafter"/>
</dbReference>
<dbReference type="PANTHER" id="PTHR10353:SF296">
    <property type="entry name" value="6-PHOSPHO-BETA-GLUCOSIDASE"/>
    <property type="match status" value="1"/>
</dbReference>
<dbReference type="FunFam" id="3.20.20.80:FF:000004">
    <property type="entry name" value="Beta-glucosidase 6-phospho-beta-glucosidase"/>
    <property type="match status" value="1"/>
</dbReference>
<dbReference type="EMBL" id="DVFK01000085">
    <property type="protein sequence ID" value="HIQ68085.1"/>
    <property type="molecule type" value="Genomic_DNA"/>
</dbReference>
<accession>A0A9D0Z538</accession>
<evidence type="ECO:0000256" key="3">
    <source>
        <dbReference type="ARBA" id="ARBA00023295"/>
    </source>
</evidence>
<reference evidence="5" key="2">
    <citation type="journal article" date="2021" name="PeerJ">
        <title>Extensive microbial diversity within the chicken gut microbiome revealed by metagenomics and culture.</title>
        <authorList>
            <person name="Gilroy R."/>
            <person name="Ravi A."/>
            <person name="Getino M."/>
            <person name="Pursley I."/>
            <person name="Horton D.L."/>
            <person name="Alikhan N.F."/>
            <person name="Baker D."/>
            <person name="Gharbi K."/>
            <person name="Hall N."/>
            <person name="Watson M."/>
            <person name="Adriaenssens E.M."/>
            <person name="Foster-Nyarko E."/>
            <person name="Jarju S."/>
            <person name="Secka A."/>
            <person name="Antonio M."/>
            <person name="Oren A."/>
            <person name="Chaudhuri R.R."/>
            <person name="La Ragione R."/>
            <person name="Hildebrand F."/>
            <person name="Pallen M.J."/>
        </authorList>
    </citation>
    <scope>NUCLEOTIDE SEQUENCE</scope>
    <source>
        <strain evidence="5">13361</strain>
    </source>
</reference>
<evidence type="ECO:0000256" key="1">
    <source>
        <dbReference type="ARBA" id="ARBA00010838"/>
    </source>
</evidence>
<dbReference type="Pfam" id="PF00232">
    <property type="entry name" value="Glyco_hydro_1"/>
    <property type="match status" value="1"/>
</dbReference>
<name>A0A9D0Z538_9FIRM</name>
<dbReference type="PROSITE" id="PS00653">
    <property type="entry name" value="GLYCOSYL_HYDROL_F1_2"/>
    <property type="match status" value="1"/>
</dbReference>
<comment type="similarity">
    <text evidence="1 4">Belongs to the glycosyl hydrolase 1 family.</text>
</comment>
<dbReference type="AlphaFoldDB" id="A0A9D0Z538"/>